<evidence type="ECO:0000313" key="6">
    <source>
        <dbReference type="Proteomes" id="UP000251576"/>
    </source>
</evidence>
<dbReference type="InterPro" id="IPR005474">
    <property type="entry name" value="Transketolase_N"/>
</dbReference>
<comment type="cofactor">
    <cofactor evidence="1">
        <name>thiamine diphosphate</name>
        <dbReference type="ChEBI" id="CHEBI:58937"/>
    </cofactor>
</comment>
<sequence>MSTAAKLEFAARQIRRSIIDVAFKAPVDGVHLGSALSMVDIAAVLYGSVMRYQPENMASLNRDRFLLSKGHAALALYTTLHHYGVLSSAQLATFDCNGSLFPALTPMSPALGIDFAGGSLGHGVGYACGIAWHQRLKNQPWQSYVVLGDGECNEGTIWESALFAAHHDLDNITAIVDVNGYQSDIACEKTLKMDLVSLWQACGWHVEVCDGHDVSVLQRAFSVSSYGKPKAVIASTLKGKGISFMENNNAYHRAKLSAAQYQAALEELK</sequence>
<dbReference type="AlphaFoldDB" id="A0A330G3K4"/>
<dbReference type="InterPro" id="IPR029061">
    <property type="entry name" value="THDP-binding"/>
</dbReference>
<proteinExistence type="inferred from homology"/>
<dbReference type="Pfam" id="PF00456">
    <property type="entry name" value="Transketolase_N"/>
    <property type="match status" value="1"/>
</dbReference>
<dbReference type="RefSeq" id="WP_112781789.1">
    <property type="nucleotide sequence ID" value="NZ_CABMNQ010000054.1"/>
</dbReference>
<keyword evidence="3" id="KW-0786">Thiamine pyrophosphate</keyword>
<protein>
    <submittedName>
        <fullName evidence="5">Transketolase</fullName>
    </submittedName>
</protein>
<comment type="caution">
    <text evidence="5">The sequence shown here is derived from an EMBL/GenBank/DDBJ whole genome shotgun (WGS) entry which is preliminary data.</text>
</comment>
<name>A0A330G3K4_ENTCL</name>
<feature type="domain" description="Transketolase N-terminal" evidence="4">
    <location>
        <begin position="14"/>
        <end position="263"/>
    </location>
</feature>
<reference evidence="5 6" key="1">
    <citation type="submission" date="2018-06" db="EMBL/GenBank/DDBJ databases">
        <title>ACT-28, a chromosomally-encoded AmpC with carbapenemase activity from Enterobacter kobei.</title>
        <authorList>
            <person name="Jousset A.B."/>
            <person name="Oueslati S."/>
            <person name="Bernabeu S."/>
            <person name="Takissian J."/>
            <person name="Creton E."/>
            <person name="Vogel A."/>
            <person name="Cotellon G."/>
            <person name="Bonnin R.A."/>
            <person name="Dortet L."/>
            <person name="Naas T."/>
        </authorList>
    </citation>
    <scope>NUCLEOTIDE SEQUENCE [LARGE SCALE GENOMIC DNA]</scope>
    <source>
        <strain evidence="5 6">99B3</strain>
    </source>
</reference>
<evidence type="ECO:0000313" key="5">
    <source>
        <dbReference type="EMBL" id="RAZ62767.1"/>
    </source>
</evidence>
<accession>A0A330G3K4</accession>
<dbReference type="Proteomes" id="UP000251576">
    <property type="component" value="Unassembled WGS sequence"/>
</dbReference>
<dbReference type="SUPFAM" id="SSF52518">
    <property type="entry name" value="Thiamin diphosphate-binding fold (THDP-binding)"/>
    <property type="match status" value="1"/>
</dbReference>
<evidence type="ECO:0000259" key="4">
    <source>
        <dbReference type="Pfam" id="PF00456"/>
    </source>
</evidence>
<dbReference type="EMBL" id="QMDH01000054">
    <property type="protein sequence ID" value="RAZ62767.1"/>
    <property type="molecule type" value="Genomic_DNA"/>
</dbReference>
<evidence type="ECO:0000256" key="1">
    <source>
        <dbReference type="ARBA" id="ARBA00001964"/>
    </source>
</evidence>
<comment type="similarity">
    <text evidence="2">Belongs to the transketolase family.</text>
</comment>
<organism evidence="5 6">
    <name type="scientific">Enterobacter cloacae</name>
    <dbReference type="NCBI Taxonomy" id="550"/>
    <lineage>
        <taxon>Bacteria</taxon>
        <taxon>Pseudomonadati</taxon>
        <taxon>Pseudomonadota</taxon>
        <taxon>Gammaproteobacteria</taxon>
        <taxon>Enterobacterales</taxon>
        <taxon>Enterobacteriaceae</taxon>
        <taxon>Enterobacter</taxon>
        <taxon>Enterobacter cloacae complex</taxon>
    </lineage>
</organism>
<evidence type="ECO:0000256" key="2">
    <source>
        <dbReference type="ARBA" id="ARBA00007131"/>
    </source>
</evidence>
<dbReference type="Gene3D" id="3.40.50.970">
    <property type="match status" value="1"/>
</dbReference>
<dbReference type="CDD" id="cd02012">
    <property type="entry name" value="TPP_TK"/>
    <property type="match status" value="1"/>
</dbReference>
<gene>
    <name evidence="5" type="ORF">DP202_22145</name>
</gene>
<evidence type="ECO:0000256" key="3">
    <source>
        <dbReference type="ARBA" id="ARBA00023052"/>
    </source>
</evidence>
<dbReference type="PANTHER" id="PTHR47514">
    <property type="entry name" value="TRANSKETOLASE N-TERMINAL SECTION-RELATED"/>
    <property type="match status" value="1"/>
</dbReference>
<dbReference type="PANTHER" id="PTHR47514:SF1">
    <property type="entry name" value="TRANSKETOLASE N-TERMINAL SECTION-RELATED"/>
    <property type="match status" value="1"/>
</dbReference>